<keyword evidence="1" id="KW-0812">Transmembrane</keyword>
<organism evidence="2 3">
    <name type="scientific">Microbacterium phage AnnaSerena</name>
    <dbReference type="NCBI Taxonomy" id="2201432"/>
    <lineage>
        <taxon>Viruses</taxon>
        <taxon>Duplodnaviria</taxon>
        <taxon>Heunggongvirae</taxon>
        <taxon>Uroviricota</taxon>
        <taxon>Caudoviricetes</taxon>
        <taxon>Krampusvirus</taxon>
        <taxon>Krampusvirus krampus</taxon>
    </lineage>
</organism>
<keyword evidence="1" id="KW-1133">Transmembrane helix</keyword>
<gene>
    <name evidence="2" type="primary">68</name>
    <name evidence="2" type="ORF">SEA_ANNASERENA_68</name>
</gene>
<feature type="transmembrane region" description="Helical" evidence="1">
    <location>
        <begin position="82"/>
        <end position="103"/>
    </location>
</feature>
<evidence type="ECO:0000313" key="3">
    <source>
        <dbReference type="Proteomes" id="UP000251068"/>
    </source>
</evidence>
<dbReference type="EMBL" id="MH271292">
    <property type="protein sequence ID" value="AWY04523.1"/>
    <property type="molecule type" value="Genomic_DNA"/>
</dbReference>
<evidence type="ECO:0000256" key="1">
    <source>
        <dbReference type="SAM" id="Phobius"/>
    </source>
</evidence>
<proteinExistence type="predicted"/>
<evidence type="ECO:0000313" key="2">
    <source>
        <dbReference type="EMBL" id="AWY04523.1"/>
    </source>
</evidence>
<protein>
    <submittedName>
        <fullName evidence="2">Uncharacterized protein</fullName>
    </submittedName>
</protein>
<sequence length="111" mass="12109">MGANEKHDAAYHGGLPEIKDCGQSFTPHHPHYWRVMPDGTRTHVPGQGVVVWCDRQEEGSQADATPEAEAPKKQELGPVGKWVVGIVALAIVTPFVVILWAWAAEVVRSFG</sequence>
<reference evidence="2 3" key="1">
    <citation type="submission" date="2018-04" db="EMBL/GenBank/DDBJ databases">
        <authorList>
            <person name="Harrington T."/>
            <person name="Washburn E."/>
            <person name="Bricker J."/>
            <person name="McKinney A."/>
            <person name="Betsko A.J."/>
            <person name="Garlena R.A."/>
            <person name="Russell D.A."/>
            <person name="Pope W.A."/>
            <person name="Jacobs-Sera D."/>
            <person name="Hatfull G.F."/>
        </authorList>
    </citation>
    <scope>NUCLEOTIDE SEQUENCE [LARGE SCALE GENOMIC DNA]</scope>
</reference>
<name>A0A2Z4Q4Q7_9CAUD</name>
<dbReference type="Proteomes" id="UP000251068">
    <property type="component" value="Segment"/>
</dbReference>
<keyword evidence="1" id="KW-0472">Membrane</keyword>
<accession>A0A2Z4Q4Q7</accession>